<evidence type="ECO:0000313" key="4">
    <source>
        <dbReference type="Proteomes" id="UP000284706"/>
    </source>
</evidence>
<evidence type="ECO:0000256" key="2">
    <source>
        <dbReference type="SAM" id="SignalP"/>
    </source>
</evidence>
<feature type="chain" id="PRO_5019204888" evidence="2">
    <location>
        <begin position="21"/>
        <end position="274"/>
    </location>
</feature>
<accession>A0A409WP25</accession>
<protein>
    <submittedName>
        <fullName evidence="3">Uncharacterized protein</fullName>
    </submittedName>
</protein>
<feature type="signal peptide" evidence="2">
    <location>
        <begin position="1"/>
        <end position="20"/>
    </location>
</feature>
<sequence>MNRLLLRGLYLLLCLISVLGIPIPTEPHEIHKPGDYVGVRAKAYEEKNPHVKLEKISIHPGVVMDHPDPETGRYPIAMISKKLPNDPPQKNIKTFHPNSNIYGNIALHPPYNIRPEDMKPWKDDKTGVRHVPMEAPGLHSLKAAMEPHTHWRPPTPPPLPPPPPPGSHRPQPAKGTSRRRSRSPSGRHINAYASGSRHPIPGPSGSFRGGYHSPSGHTAPSSRRGPSGYGSSHPHTGPTGRRPSPPGSRTNPRSHTARHAGEKRSLESRWGNMY</sequence>
<comment type="caution">
    <text evidence="3">The sequence shown here is derived from an EMBL/GenBank/DDBJ whole genome shotgun (WGS) entry which is preliminary data.</text>
</comment>
<gene>
    <name evidence="3" type="ORF">CVT26_012009</name>
</gene>
<name>A0A409WP25_9AGAR</name>
<keyword evidence="4" id="KW-1185">Reference proteome</keyword>
<feature type="compositionally biased region" description="Low complexity" evidence="1">
    <location>
        <begin position="220"/>
        <end position="254"/>
    </location>
</feature>
<keyword evidence="2" id="KW-0732">Signal</keyword>
<dbReference type="STRING" id="231916.A0A409WP25"/>
<evidence type="ECO:0000256" key="1">
    <source>
        <dbReference type="SAM" id="MobiDB-lite"/>
    </source>
</evidence>
<reference evidence="3 4" key="1">
    <citation type="journal article" date="2018" name="Evol. Lett.">
        <title>Horizontal gene cluster transfer increased hallucinogenic mushroom diversity.</title>
        <authorList>
            <person name="Reynolds H.T."/>
            <person name="Vijayakumar V."/>
            <person name="Gluck-Thaler E."/>
            <person name="Korotkin H.B."/>
            <person name="Matheny P.B."/>
            <person name="Slot J.C."/>
        </authorList>
    </citation>
    <scope>NUCLEOTIDE SEQUENCE [LARGE SCALE GENOMIC DNA]</scope>
    <source>
        <strain evidence="3 4">SRW20</strain>
    </source>
</reference>
<dbReference type="AlphaFoldDB" id="A0A409WP25"/>
<proteinExistence type="predicted"/>
<organism evidence="3 4">
    <name type="scientific">Gymnopilus dilepis</name>
    <dbReference type="NCBI Taxonomy" id="231916"/>
    <lineage>
        <taxon>Eukaryota</taxon>
        <taxon>Fungi</taxon>
        <taxon>Dikarya</taxon>
        <taxon>Basidiomycota</taxon>
        <taxon>Agaricomycotina</taxon>
        <taxon>Agaricomycetes</taxon>
        <taxon>Agaricomycetidae</taxon>
        <taxon>Agaricales</taxon>
        <taxon>Agaricineae</taxon>
        <taxon>Hymenogastraceae</taxon>
        <taxon>Gymnopilus</taxon>
    </lineage>
</organism>
<feature type="region of interest" description="Disordered" evidence="1">
    <location>
        <begin position="147"/>
        <end position="274"/>
    </location>
</feature>
<feature type="compositionally biased region" description="Pro residues" evidence="1">
    <location>
        <begin position="153"/>
        <end position="167"/>
    </location>
</feature>
<dbReference type="Proteomes" id="UP000284706">
    <property type="component" value="Unassembled WGS sequence"/>
</dbReference>
<dbReference type="EMBL" id="NHYE01004961">
    <property type="protein sequence ID" value="PPQ80266.1"/>
    <property type="molecule type" value="Genomic_DNA"/>
</dbReference>
<evidence type="ECO:0000313" key="3">
    <source>
        <dbReference type="EMBL" id="PPQ80266.1"/>
    </source>
</evidence>
<dbReference type="InParanoid" id="A0A409WP25"/>
<dbReference type="OrthoDB" id="3045303at2759"/>